<keyword evidence="2" id="KW-0812">Transmembrane</keyword>
<keyword evidence="2" id="KW-1133">Transmembrane helix</keyword>
<dbReference type="Proteomes" id="UP000831484">
    <property type="component" value="Chromosome"/>
</dbReference>
<sequence length="147" mass="15572">MGTTDPQSAPIAPGIRASDADRERTAAALHTAASAGMLTLPEVDERSQLLYASRFRHELEFLVRDLPTDTPPERTSVVDGTLGDHVHAIWAALVGLLVACGALARKHPRITSAAVLTLAVALGVLLAFAGTDMHEHIQKTGTHLTPN</sequence>
<protein>
    <submittedName>
        <fullName evidence="4">DUF1707 domain-containing protein</fullName>
    </submittedName>
</protein>
<evidence type="ECO:0000256" key="2">
    <source>
        <dbReference type="SAM" id="Phobius"/>
    </source>
</evidence>
<evidence type="ECO:0000256" key="1">
    <source>
        <dbReference type="SAM" id="MobiDB-lite"/>
    </source>
</evidence>
<feature type="transmembrane region" description="Helical" evidence="2">
    <location>
        <begin position="85"/>
        <end position="103"/>
    </location>
</feature>
<dbReference type="EMBL" id="CP096563">
    <property type="protein sequence ID" value="UPU42929.1"/>
    <property type="molecule type" value="Genomic_DNA"/>
</dbReference>
<proteinExistence type="predicted"/>
<feature type="region of interest" description="Disordered" evidence="1">
    <location>
        <begin position="1"/>
        <end position="23"/>
    </location>
</feature>
<evidence type="ECO:0000259" key="3">
    <source>
        <dbReference type="Pfam" id="PF08044"/>
    </source>
</evidence>
<keyword evidence="2" id="KW-0472">Membrane</keyword>
<accession>A0AB38RDX0</accession>
<evidence type="ECO:0000313" key="5">
    <source>
        <dbReference type="Proteomes" id="UP000831484"/>
    </source>
</evidence>
<dbReference type="Pfam" id="PF08044">
    <property type="entry name" value="DUF1707"/>
    <property type="match status" value="1"/>
</dbReference>
<feature type="transmembrane region" description="Helical" evidence="2">
    <location>
        <begin position="110"/>
        <end position="129"/>
    </location>
</feature>
<keyword evidence="5" id="KW-1185">Reference proteome</keyword>
<dbReference type="InterPro" id="IPR012551">
    <property type="entry name" value="DUF1707_SHOCT-like"/>
</dbReference>
<name>A0AB38RDX0_RHOSG</name>
<evidence type="ECO:0000313" key="4">
    <source>
        <dbReference type="EMBL" id="UPU42929.1"/>
    </source>
</evidence>
<dbReference type="RefSeq" id="WP_139799840.1">
    <property type="nucleotide sequence ID" value="NZ_CP096563.1"/>
</dbReference>
<gene>
    <name evidence="4" type="ORF">M0639_28530</name>
</gene>
<organism evidence="4 5">
    <name type="scientific">Rhodococcus qingshengii JCM 15477</name>
    <dbReference type="NCBI Taxonomy" id="1303681"/>
    <lineage>
        <taxon>Bacteria</taxon>
        <taxon>Bacillati</taxon>
        <taxon>Actinomycetota</taxon>
        <taxon>Actinomycetes</taxon>
        <taxon>Mycobacteriales</taxon>
        <taxon>Nocardiaceae</taxon>
        <taxon>Rhodococcus</taxon>
        <taxon>Rhodococcus erythropolis group</taxon>
    </lineage>
</organism>
<feature type="domain" description="DUF1707" evidence="3">
    <location>
        <begin position="15"/>
        <end position="67"/>
    </location>
</feature>
<reference evidence="5" key="1">
    <citation type="journal article" date="2022" name="Environ. Microbiol.">
        <title>Functional analysis, diversity, and distribution of carbendazim hydrolases MheI and CbmA, responsible for the initial step in carbendazim degradation.</title>
        <authorList>
            <person name="Zhang M."/>
            <person name="Bai X."/>
            <person name="Li Q."/>
            <person name="Zhang L."/>
            <person name="Zhu Q."/>
            <person name="Gao S."/>
            <person name="Ke Z."/>
            <person name="Jiang M."/>
            <person name="Hu J."/>
            <person name="Qiu J."/>
            <person name="Hong Q."/>
        </authorList>
    </citation>
    <scope>NUCLEOTIDE SEQUENCE [LARGE SCALE GENOMIC DNA]</scope>
    <source>
        <strain evidence="5">djl-6</strain>
    </source>
</reference>
<dbReference type="AlphaFoldDB" id="A0AB38RDX0"/>